<proteinExistence type="predicted"/>
<dbReference type="InterPro" id="IPR000073">
    <property type="entry name" value="AB_hydrolase_1"/>
</dbReference>
<dbReference type="InterPro" id="IPR050266">
    <property type="entry name" value="AB_hydrolase_sf"/>
</dbReference>
<feature type="compositionally biased region" description="Basic and acidic residues" evidence="2">
    <location>
        <begin position="356"/>
        <end position="367"/>
    </location>
</feature>
<protein>
    <recommendedName>
        <fullName evidence="3">AB hydrolase-1 domain-containing protein</fullName>
    </recommendedName>
</protein>
<dbReference type="Gene3D" id="3.40.50.1820">
    <property type="entry name" value="alpha/beta hydrolase"/>
    <property type="match status" value="1"/>
</dbReference>
<evidence type="ECO:0000259" key="3">
    <source>
        <dbReference type="Pfam" id="PF00561"/>
    </source>
</evidence>
<evidence type="ECO:0000313" key="4">
    <source>
        <dbReference type="EMBL" id="KAL1521956.1"/>
    </source>
</evidence>
<comment type="caution">
    <text evidence="4">The sequence shown here is derived from an EMBL/GenBank/DDBJ whole genome shotgun (WGS) entry which is preliminary data.</text>
</comment>
<evidence type="ECO:0000256" key="2">
    <source>
        <dbReference type="SAM" id="MobiDB-lite"/>
    </source>
</evidence>
<feature type="region of interest" description="Disordered" evidence="2">
    <location>
        <begin position="332"/>
        <end position="367"/>
    </location>
</feature>
<feature type="domain" description="AB hydrolase-1" evidence="3">
    <location>
        <begin position="84"/>
        <end position="188"/>
    </location>
</feature>
<reference evidence="4 5" key="1">
    <citation type="journal article" date="2024" name="Science">
        <title>Giant polyketide synthase enzymes in the biosynthesis of giant marine polyether toxins.</title>
        <authorList>
            <person name="Fallon T.R."/>
            <person name="Shende V.V."/>
            <person name="Wierzbicki I.H."/>
            <person name="Pendleton A.L."/>
            <person name="Watervoot N.F."/>
            <person name="Auber R.P."/>
            <person name="Gonzalez D.J."/>
            <person name="Wisecaver J.H."/>
            <person name="Moore B.S."/>
        </authorList>
    </citation>
    <scope>NUCLEOTIDE SEQUENCE [LARGE SCALE GENOMIC DNA]</scope>
    <source>
        <strain evidence="4 5">12B1</strain>
    </source>
</reference>
<dbReference type="EMBL" id="JBGBPQ010000007">
    <property type="protein sequence ID" value="KAL1521956.1"/>
    <property type="molecule type" value="Genomic_DNA"/>
</dbReference>
<dbReference type="Proteomes" id="UP001515480">
    <property type="component" value="Unassembled WGS sequence"/>
</dbReference>
<sequence>MLSRLAARLALRTAPALLSGVSRHAALRRLPRRTTAAGVLASSCASASLATAEPEEPIITQSVTLPDGRRLAFTEQGDPHGVAVFALHGMGSSHLTWHGALPLSEVAPRVRLIAVDRPGYGDSTDPPAGYSYAHFVKDLALLADELGVGQFCVVGHSSGGPYALAAAALLPDRVLACAAVSSDPPYNHPGVPDFVRKTDDMASEGPEGAGFYGVDPKDKVAKWRMSSLEKGPAAKRHAWKQGEQGFVTDFTLERLPYSFKIESITLQERLTFWYGSEDFPAMVYGNPWMQSLVRGSKLRRVKGGDHSFKSDPAHLSAILIELRDQAQRHLKSYEEESWQTNRSTRSKPRKPRRSSKREITETEQAMK</sequence>
<dbReference type="AlphaFoldDB" id="A0AB34JMP2"/>
<dbReference type="SUPFAM" id="SSF53474">
    <property type="entry name" value="alpha/beta-Hydrolases"/>
    <property type="match status" value="1"/>
</dbReference>
<organism evidence="4 5">
    <name type="scientific">Prymnesium parvum</name>
    <name type="common">Toxic golden alga</name>
    <dbReference type="NCBI Taxonomy" id="97485"/>
    <lineage>
        <taxon>Eukaryota</taxon>
        <taxon>Haptista</taxon>
        <taxon>Haptophyta</taxon>
        <taxon>Prymnesiophyceae</taxon>
        <taxon>Prymnesiales</taxon>
        <taxon>Prymnesiaceae</taxon>
        <taxon>Prymnesium</taxon>
    </lineage>
</organism>
<feature type="compositionally biased region" description="Basic residues" evidence="2">
    <location>
        <begin position="344"/>
        <end position="355"/>
    </location>
</feature>
<accession>A0AB34JMP2</accession>
<dbReference type="GO" id="GO:0016020">
    <property type="term" value="C:membrane"/>
    <property type="evidence" value="ECO:0007669"/>
    <property type="project" value="TreeGrafter"/>
</dbReference>
<dbReference type="Pfam" id="PF00561">
    <property type="entry name" value="Abhydrolase_1"/>
    <property type="match status" value="1"/>
</dbReference>
<evidence type="ECO:0000256" key="1">
    <source>
        <dbReference type="ARBA" id="ARBA00022801"/>
    </source>
</evidence>
<dbReference type="PANTHER" id="PTHR43798">
    <property type="entry name" value="MONOACYLGLYCEROL LIPASE"/>
    <property type="match status" value="1"/>
</dbReference>
<dbReference type="GO" id="GO:0016787">
    <property type="term" value="F:hydrolase activity"/>
    <property type="evidence" value="ECO:0007669"/>
    <property type="project" value="UniProtKB-KW"/>
</dbReference>
<keyword evidence="5" id="KW-1185">Reference proteome</keyword>
<keyword evidence="1" id="KW-0378">Hydrolase</keyword>
<dbReference type="PANTHER" id="PTHR43798:SF31">
    <property type="entry name" value="AB HYDROLASE SUPERFAMILY PROTEIN YCLE"/>
    <property type="match status" value="1"/>
</dbReference>
<name>A0AB34JMP2_PRYPA</name>
<gene>
    <name evidence="4" type="ORF">AB1Y20_021602</name>
</gene>
<dbReference type="InterPro" id="IPR029058">
    <property type="entry name" value="AB_hydrolase_fold"/>
</dbReference>
<evidence type="ECO:0000313" key="5">
    <source>
        <dbReference type="Proteomes" id="UP001515480"/>
    </source>
</evidence>